<dbReference type="GeneID" id="37202373"/>
<reference evidence="6 7" key="1">
    <citation type="submission" date="2018-02" db="EMBL/GenBank/DDBJ databases">
        <title>The genomes of Aspergillus section Nigri reveals drivers in fungal speciation.</title>
        <authorList>
            <consortium name="DOE Joint Genome Institute"/>
            <person name="Vesth T.C."/>
            <person name="Nybo J."/>
            <person name="Theobald S."/>
            <person name="Brandl J."/>
            <person name="Frisvad J.C."/>
            <person name="Nielsen K.F."/>
            <person name="Lyhne E.K."/>
            <person name="Kogle M.E."/>
            <person name="Kuo A."/>
            <person name="Riley R."/>
            <person name="Clum A."/>
            <person name="Nolan M."/>
            <person name="Lipzen A."/>
            <person name="Salamov A."/>
            <person name="Henrissat B."/>
            <person name="Wiebenga A."/>
            <person name="De vries R.P."/>
            <person name="Grigoriev I.V."/>
            <person name="Mortensen U.H."/>
            <person name="Andersen M.R."/>
            <person name="Baker S.E."/>
        </authorList>
    </citation>
    <scope>NUCLEOTIDE SEQUENCE [LARGE SCALE GENOMIC DNA]</scope>
    <source>
        <strain evidence="6 7">CBS 101889</strain>
    </source>
</reference>
<dbReference type="PROSITE" id="PS51387">
    <property type="entry name" value="FAD_PCMH"/>
    <property type="match status" value="1"/>
</dbReference>
<accession>A0A395IA24</accession>
<keyword evidence="7" id="KW-1185">Reference proteome</keyword>
<feature type="domain" description="FAD-binding PCMH-type" evidence="5">
    <location>
        <begin position="80"/>
        <end position="263"/>
    </location>
</feature>
<dbReference type="STRING" id="1450537.A0A395IA24"/>
<dbReference type="InterPro" id="IPR006094">
    <property type="entry name" value="Oxid_FAD_bind_N"/>
</dbReference>
<keyword evidence="2" id="KW-0285">Flavoprotein</keyword>
<dbReference type="InterPro" id="IPR050416">
    <property type="entry name" value="FAD-linked_Oxidoreductase"/>
</dbReference>
<dbReference type="Pfam" id="PF01565">
    <property type="entry name" value="FAD_binding_4"/>
    <property type="match status" value="1"/>
</dbReference>
<dbReference type="SUPFAM" id="SSF56176">
    <property type="entry name" value="FAD-binding/transporter-associated domain-like"/>
    <property type="match status" value="1"/>
</dbReference>
<gene>
    <name evidence="6" type="ORF">BO97DRAFT_440517</name>
</gene>
<keyword evidence="3" id="KW-0274">FAD</keyword>
<keyword evidence="4" id="KW-0560">Oxidoreductase</keyword>
<evidence type="ECO:0000256" key="2">
    <source>
        <dbReference type="ARBA" id="ARBA00022630"/>
    </source>
</evidence>
<dbReference type="VEuPathDB" id="FungiDB:BO97DRAFT_440517"/>
<dbReference type="PANTHER" id="PTHR42973:SF4">
    <property type="entry name" value="FAD BINDING DOMAIN PROTEIN"/>
    <property type="match status" value="1"/>
</dbReference>
<proteinExistence type="inferred from homology"/>
<dbReference type="AlphaFoldDB" id="A0A395IA24"/>
<evidence type="ECO:0000256" key="1">
    <source>
        <dbReference type="ARBA" id="ARBA00005466"/>
    </source>
</evidence>
<comment type="similarity">
    <text evidence="1">Belongs to the oxygen-dependent FAD-linked oxidoreductase family.</text>
</comment>
<dbReference type="EMBL" id="KZ824270">
    <property type="protein sequence ID" value="RAL15918.1"/>
    <property type="molecule type" value="Genomic_DNA"/>
</dbReference>
<organism evidence="6 7">
    <name type="scientific">Aspergillus homomorphus (strain CBS 101889)</name>
    <dbReference type="NCBI Taxonomy" id="1450537"/>
    <lineage>
        <taxon>Eukaryota</taxon>
        <taxon>Fungi</taxon>
        <taxon>Dikarya</taxon>
        <taxon>Ascomycota</taxon>
        <taxon>Pezizomycotina</taxon>
        <taxon>Eurotiomycetes</taxon>
        <taxon>Eurotiomycetidae</taxon>
        <taxon>Eurotiales</taxon>
        <taxon>Aspergillaceae</taxon>
        <taxon>Aspergillus</taxon>
        <taxon>Aspergillus subgen. Circumdati</taxon>
    </lineage>
</organism>
<protein>
    <submittedName>
        <fullName evidence="6">FAD-binding domain-containing protein</fullName>
    </submittedName>
</protein>
<dbReference type="OrthoDB" id="2151789at2759"/>
<dbReference type="RefSeq" id="XP_025555072.1">
    <property type="nucleotide sequence ID" value="XM_025698084.1"/>
</dbReference>
<evidence type="ECO:0000256" key="4">
    <source>
        <dbReference type="ARBA" id="ARBA00023002"/>
    </source>
</evidence>
<sequence length="537" mass="59186">MGFLLPSVGIATALVGVIWLMRRLSSSPPPLNAQQHDAPTVSHPLSERLVAALPQSVLLLHRDRELFRQSINTYFAGQERDVIQAAIVQPRSAHEVSTAIRILKKEYDRRQQPSTQAGDVLFAIRGGGQSPLRAAASAKGGVLIDLSHLRGVTVAEDRESVVIGAGCQWVDVTRVLDEMNLGVVGGRNADVGVAGYILGGGLSFFTPTYGLACSNVLAYQLVLASGEIVTASATSHPDLWRALKGGSNNFGVVTQFTMPCFPVNPIWSGYIYAPASQYPKALVALHENIKRIDPKTSGREVDTHAAGPIVCFTYIPPLGLRVVSVRLAYTKPPEEPKQWPVFWKKSGFSAIWRYWSTHQLQTVTSAIEGMRQGCFPGKRWSFGTTTIKNDLATIMATREVFEEAMGSLRKVKGSLWTIVMQPLLPSWTAKGDRSMIDLEKTTDDPLIIVNLSVDWDGAENDEYVYLVIRGILEQIDEVAEANGTSHAYRYLNYCQAWQQPLEGYGKTNLHFLRDVSREYDPDGFFQRGCTGGFKLFP</sequence>
<dbReference type="Proteomes" id="UP000248961">
    <property type="component" value="Unassembled WGS sequence"/>
</dbReference>
<evidence type="ECO:0000313" key="7">
    <source>
        <dbReference type="Proteomes" id="UP000248961"/>
    </source>
</evidence>
<dbReference type="Gene3D" id="3.30.465.10">
    <property type="match status" value="1"/>
</dbReference>
<dbReference type="InterPro" id="IPR036318">
    <property type="entry name" value="FAD-bd_PCMH-like_sf"/>
</dbReference>
<dbReference type="PANTHER" id="PTHR42973">
    <property type="entry name" value="BINDING OXIDOREDUCTASE, PUTATIVE (AFU_ORTHOLOGUE AFUA_1G17690)-RELATED"/>
    <property type="match status" value="1"/>
</dbReference>
<dbReference type="InterPro" id="IPR016169">
    <property type="entry name" value="FAD-bd_PCMH_sub2"/>
</dbReference>
<name>A0A395IA24_ASPHC</name>
<dbReference type="InterPro" id="IPR016166">
    <property type="entry name" value="FAD-bd_PCMH"/>
</dbReference>
<evidence type="ECO:0000313" key="6">
    <source>
        <dbReference type="EMBL" id="RAL15918.1"/>
    </source>
</evidence>
<evidence type="ECO:0000256" key="3">
    <source>
        <dbReference type="ARBA" id="ARBA00022827"/>
    </source>
</evidence>
<evidence type="ECO:0000259" key="5">
    <source>
        <dbReference type="PROSITE" id="PS51387"/>
    </source>
</evidence>
<dbReference type="GO" id="GO:0016491">
    <property type="term" value="F:oxidoreductase activity"/>
    <property type="evidence" value="ECO:0007669"/>
    <property type="project" value="UniProtKB-KW"/>
</dbReference>
<dbReference type="GO" id="GO:0071949">
    <property type="term" value="F:FAD binding"/>
    <property type="evidence" value="ECO:0007669"/>
    <property type="project" value="InterPro"/>
</dbReference>